<proteinExistence type="predicted"/>
<organism evidence="1 2">
    <name type="scientific">Methanofollis fontis</name>
    <dbReference type="NCBI Taxonomy" id="2052832"/>
    <lineage>
        <taxon>Archaea</taxon>
        <taxon>Methanobacteriati</taxon>
        <taxon>Methanobacteriota</taxon>
        <taxon>Stenosarchaea group</taxon>
        <taxon>Methanomicrobia</taxon>
        <taxon>Methanomicrobiales</taxon>
        <taxon>Methanomicrobiaceae</taxon>
        <taxon>Methanofollis</taxon>
    </lineage>
</organism>
<comment type="caution">
    <text evidence="1">The sequence shown here is derived from an EMBL/GenBank/DDBJ whole genome shotgun (WGS) entry which is preliminary data.</text>
</comment>
<accession>A0A483CUP5</accession>
<name>A0A483CUP5_9EURY</name>
<dbReference type="RefSeq" id="WP_130646451.1">
    <property type="nucleotide sequence ID" value="NZ_PGCL01000002.1"/>
</dbReference>
<protein>
    <submittedName>
        <fullName evidence="1">Uncharacterized protein</fullName>
    </submittedName>
</protein>
<reference evidence="1 2" key="1">
    <citation type="submission" date="2017-11" db="EMBL/GenBank/DDBJ databases">
        <title>Isolation and Characterization of Methanofollis Species from Methane Seep Offshore SW Taiwan.</title>
        <authorList>
            <person name="Teng N.-H."/>
            <person name="Lai M.-C."/>
            <person name="Chen S.-C."/>
        </authorList>
    </citation>
    <scope>NUCLEOTIDE SEQUENCE [LARGE SCALE GENOMIC DNA]</scope>
    <source>
        <strain evidence="1 2">FWC-SCC2</strain>
    </source>
</reference>
<evidence type="ECO:0000313" key="2">
    <source>
        <dbReference type="Proteomes" id="UP000292580"/>
    </source>
</evidence>
<sequence length="148" mass="16244">MKYLAHLCALLLILSVVVAPAAATDGRYSYITVTSVDVALENENATVTLTYTIDEGIQILVHFLGMSDLRTKVIDIANFKNAEILEIDMEHAVLLVPGAGLDYGEGAYWFPKHEFGVAVPVLTVTSPQDSRTFTNTTDFPRGMGYFRV</sequence>
<dbReference type="EMBL" id="PGCL01000002">
    <property type="protein sequence ID" value="TAJ44657.1"/>
    <property type="molecule type" value="Genomic_DNA"/>
</dbReference>
<dbReference type="Proteomes" id="UP000292580">
    <property type="component" value="Unassembled WGS sequence"/>
</dbReference>
<gene>
    <name evidence="1" type="ORF">CUJ86_04950</name>
</gene>
<evidence type="ECO:0000313" key="1">
    <source>
        <dbReference type="EMBL" id="TAJ44657.1"/>
    </source>
</evidence>
<keyword evidence="2" id="KW-1185">Reference proteome</keyword>
<dbReference type="OrthoDB" id="117759at2157"/>
<dbReference type="AlphaFoldDB" id="A0A483CUP5"/>